<evidence type="ECO:0000313" key="8">
    <source>
        <dbReference type="EMBL" id="OAA60940.1"/>
    </source>
</evidence>
<evidence type="ECO:0000256" key="2">
    <source>
        <dbReference type="ARBA" id="ARBA00022980"/>
    </source>
</evidence>
<dbReference type="InterPro" id="IPR036919">
    <property type="entry name" value="Ribo_uL30_ferredoxin-like_sf"/>
</dbReference>
<dbReference type="AlphaFoldDB" id="A0A167TTV9"/>
<keyword evidence="3 5" id="KW-0687">Ribonucleoprotein</keyword>
<dbReference type="GO" id="GO:0005739">
    <property type="term" value="C:mitochondrion"/>
    <property type="evidence" value="ECO:0007669"/>
    <property type="project" value="TreeGrafter"/>
</dbReference>
<comment type="similarity">
    <text evidence="1 5">Belongs to the universal ribosomal protein uL30 family.</text>
</comment>
<evidence type="ECO:0000256" key="3">
    <source>
        <dbReference type="ARBA" id="ARBA00023274"/>
    </source>
</evidence>
<dbReference type="EMBL" id="AZHD01000008">
    <property type="protein sequence ID" value="OAA60940.1"/>
    <property type="molecule type" value="Genomic_DNA"/>
</dbReference>
<evidence type="ECO:0000256" key="4">
    <source>
        <dbReference type="ARBA" id="ARBA00035281"/>
    </source>
</evidence>
<evidence type="ECO:0000313" key="9">
    <source>
        <dbReference type="Proteomes" id="UP000076874"/>
    </source>
</evidence>
<feature type="region of interest" description="Disordered" evidence="6">
    <location>
        <begin position="92"/>
        <end position="126"/>
    </location>
</feature>
<protein>
    <recommendedName>
        <fullName evidence="4">Large ribosomal subunit protein uL30m</fullName>
    </recommendedName>
</protein>
<evidence type="ECO:0000259" key="7">
    <source>
        <dbReference type="Pfam" id="PF00327"/>
    </source>
</evidence>
<organism evidence="8 9">
    <name type="scientific">Niveomyces insectorum RCEF 264</name>
    <dbReference type="NCBI Taxonomy" id="1081102"/>
    <lineage>
        <taxon>Eukaryota</taxon>
        <taxon>Fungi</taxon>
        <taxon>Dikarya</taxon>
        <taxon>Ascomycota</taxon>
        <taxon>Pezizomycotina</taxon>
        <taxon>Sordariomycetes</taxon>
        <taxon>Hypocreomycetidae</taxon>
        <taxon>Hypocreales</taxon>
        <taxon>Cordycipitaceae</taxon>
        <taxon>Niveomyces</taxon>
    </lineage>
</organism>
<accession>A0A167TTV9</accession>
<dbReference type="CDD" id="cd01658">
    <property type="entry name" value="Ribosomal_L30"/>
    <property type="match status" value="1"/>
</dbReference>
<comment type="caution">
    <text evidence="8">The sequence shown here is derived from an EMBL/GenBank/DDBJ whole genome shotgun (WGS) entry which is preliminary data.</text>
</comment>
<reference evidence="8 9" key="1">
    <citation type="journal article" date="2016" name="Genome Biol. Evol.">
        <title>Divergent and convergent evolution of fungal pathogenicity.</title>
        <authorList>
            <person name="Shang Y."/>
            <person name="Xiao G."/>
            <person name="Zheng P."/>
            <person name="Cen K."/>
            <person name="Zhan S."/>
            <person name="Wang C."/>
        </authorList>
    </citation>
    <scope>NUCLEOTIDE SEQUENCE [LARGE SCALE GENOMIC DNA]</scope>
    <source>
        <strain evidence="8 9">RCEF 264</strain>
    </source>
</reference>
<dbReference type="Proteomes" id="UP000076874">
    <property type="component" value="Unassembled WGS sequence"/>
</dbReference>
<dbReference type="OrthoDB" id="509901at2759"/>
<evidence type="ECO:0000256" key="6">
    <source>
        <dbReference type="SAM" id="MobiDB-lite"/>
    </source>
</evidence>
<dbReference type="PROSITE" id="PS00634">
    <property type="entry name" value="RIBOSOMAL_L30"/>
    <property type="match status" value="1"/>
</dbReference>
<dbReference type="Pfam" id="PF00327">
    <property type="entry name" value="Ribosomal_L30"/>
    <property type="match status" value="1"/>
</dbReference>
<feature type="domain" description="Large ribosomal subunit protein uL30-like ferredoxin-like fold" evidence="7">
    <location>
        <begin position="6"/>
        <end position="55"/>
    </location>
</feature>
<gene>
    <name evidence="8" type="ORF">SPI_04964</name>
</gene>
<dbReference type="GO" id="GO:0003735">
    <property type="term" value="F:structural constituent of ribosome"/>
    <property type="evidence" value="ECO:0007669"/>
    <property type="project" value="InterPro"/>
</dbReference>
<dbReference type="PANTHER" id="PTHR15892:SF2">
    <property type="entry name" value="LARGE RIBOSOMAL SUBUNIT PROTEIN UL30M"/>
    <property type="match status" value="1"/>
</dbReference>
<dbReference type="Gene3D" id="3.30.1390.20">
    <property type="entry name" value="Ribosomal protein L30, ferredoxin-like fold domain"/>
    <property type="match status" value="1"/>
</dbReference>
<dbReference type="GO" id="GO:0015934">
    <property type="term" value="C:large ribosomal subunit"/>
    <property type="evidence" value="ECO:0007669"/>
    <property type="project" value="InterPro"/>
</dbReference>
<dbReference type="InterPro" id="IPR018038">
    <property type="entry name" value="Ribosomal_uL30_CS"/>
</dbReference>
<dbReference type="SUPFAM" id="SSF55129">
    <property type="entry name" value="Ribosomal protein L30p/L7e"/>
    <property type="match status" value="1"/>
</dbReference>
<evidence type="ECO:0000256" key="5">
    <source>
        <dbReference type="RuleBase" id="RU003734"/>
    </source>
</evidence>
<dbReference type="NCBIfam" id="TIGR01308">
    <property type="entry name" value="rpmD_bact"/>
    <property type="match status" value="1"/>
</dbReference>
<name>A0A167TTV9_9HYPO</name>
<keyword evidence="9" id="KW-1185">Reference proteome</keyword>
<evidence type="ECO:0000256" key="1">
    <source>
        <dbReference type="ARBA" id="ARBA00007594"/>
    </source>
</evidence>
<dbReference type="InterPro" id="IPR016082">
    <property type="entry name" value="Ribosomal_uL30_ferredoxin-like"/>
</dbReference>
<dbReference type="PANTHER" id="PTHR15892">
    <property type="entry name" value="MITOCHONDRIAL RIBOSOMAL PROTEIN L30"/>
    <property type="match status" value="1"/>
</dbReference>
<dbReference type="InterPro" id="IPR005996">
    <property type="entry name" value="Ribosomal_uL30_bac-type"/>
</dbReference>
<sequence>MSSFFQITLHRSAIGLPQRTRDALAALGLRRRNQTVVHAVGASTAGLLFRVKELVRVQEITAADRETPLAQLRAARRPPAGFVVARKYAPATAGAGAAATAATTTTTATSGTTGNSSGDTTLNNQP</sequence>
<keyword evidence="2 5" id="KW-0689">Ribosomal protein</keyword>
<dbReference type="GO" id="GO:0006412">
    <property type="term" value="P:translation"/>
    <property type="evidence" value="ECO:0007669"/>
    <property type="project" value="InterPro"/>
</dbReference>
<proteinExistence type="inferred from homology"/>
<dbReference type="STRING" id="1081102.A0A167TTV9"/>